<dbReference type="EMBL" id="AP023420">
    <property type="protein sequence ID" value="BCK83106.1"/>
    <property type="molecule type" value="Genomic_DNA"/>
</dbReference>
<reference evidence="1" key="1">
    <citation type="submission" date="2020-09" db="EMBL/GenBank/DDBJ databases">
        <title>New species isolated from human feces.</title>
        <authorList>
            <person name="Kitahara M."/>
            <person name="Shigeno Y."/>
            <person name="Shime M."/>
            <person name="Matsumoto Y."/>
            <person name="Nakamura S."/>
            <person name="Motooka D."/>
            <person name="Fukuoka S."/>
            <person name="Nishikawa H."/>
            <person name="Benno Y."/>
        </authorList>
    </citation>
    <scope>NUCLEOTIDE SEQUENCE</scope>
    <source>
        <strain evidence="1">MM59</strain>
    </source>
</reference>
<protein>
    <recommendedName>
        <fullName evidence="3">DUF3842 family protein</fullName>
    </recommendedName>
</protein>
<accession>A0A810QBK6</accession>
<dbReference type="InterPro" id="IPR024208">
    <property type="entry name" value="DUF3842"/>
</dbReference>
<dbReference type="Proteomes" id="UP000679848">
    <property type="component" value="Chromosome"/>
</dbReference>
<dbReference type="Pfam" id="PF12953">
    <property type="entry name" value="DUF3842"/>
    <property type="match status" value="1"/>
</dbReference>
<proteinExistence type="predicted"/>
<dbReference type="AlphaFoldDB" id="A0A810QBK6"/>
<sequence>MHVLIIDAQGGGIGRQLVAAIRQTIPEAVITAVGTNSVATSAMRKAGAHDAATGENAVVVACRKADVIVGPIGIVIADSLLGEITPVMATAVGQSGAKRILIPFNHCDNLIAGVSNTSVSALLQEAVSILRQLADVRKEARIFS</sequence>
<evidence type="ECO:0008006" key="3">
    <source>
        <dbReference type="Google" id="ProtNLM"/>
    </source>
</evidence>
<dbReference type="RefSeq" id="WP_213542594.1">
    <property type="nucleotide sequence ID" value="NZ_AP023420.1"/>
</dbReference>
<dbReference type="KEGG" id="pfaa:MM59RIKEN_04250"/>
<evidence type="ECO:0000313" key="1">
    <source>
        <dbReference type="EMBL" id="BCK83106.1"/>
    </source>
</evidence>
<gene>
    <name evidence="1" type="ORF">MM59RIKEN_04250</name>
</gene>
<organism evidence="1 2">
    <name type="scientific">Pusillibacter faecalis</name>
    <dbReference type="NCBI Taxonomy" id="2714358"/>
    <lineage>
        <taxon>Bacteria</taxon>
        <taxon>Bacillati</taxon>
        <taxon>Bacillota</taxon>
        <taxon>Clostridia</taxon>
        <taxon>Eubacteriales</taxon>
        <taxon>Oscillospiraceae</taxon>
        <taxon>Pusillibacter</taxon>
    </lineage>
</organism>
<name>A0A810QBK6_9FIRM</name>
<evidence type="ECO:0000313" key="2">
    <source>
        <dbReference type="Proteomes" id="UP000679848"/>
    </source>
</evidence>
<keyword evidence="2" id="KW-1185">Reference proteome</keyword>